<dbReference type="PATRIC" id="fig|1097667.3.peg.190"/>
<comment type="caution">
    <text evidence="2">The sequence shown here is derived from an EMBL/GenBank/DDBJ whole genome shotgun (WGS) entry which is preliminary data.</text>
</comment>
<name>H0E083_9ACTN</name>
<dbReference type="Proteomes" id="UP000005143">
    <property type="component" value="Unassembled WGS sequence"/>
</dbReference>
<evidence type="ECO:0000313" key="3">
    <source>
        <dbReference type="Proteomes" id="UP000005143"/>
    </source>
</evidence>
<dbReference type="AlphaFoldDB" id="H0E083"/>
<organism evidence="2 3">
    <name type="scientific">Patulibacter medicamentivorans</name>
    <dbReference type="NCBI Taxonomy" id="1097667"/>
    <lineage>
        <taxon>Bacteria</taxon>
        <taxon>Bacillati</taxon>
        <taxon>Actinomycetota</taxon>
        <taxon>Thermoleophilia</taxon>
        <taxon>Solirubrobacterales</taxon>
        <taxon>Patulibacteraceae</taxon>
        <taxon>Patulibacter</taxon>
    </lineage>
</organism>
<sequence>MSTTKTPAVIDRFLQATEAADWAAFAACFLPHGVVLDEGRTFVGRDEIRAWRQATADAVTFTATVVARGASGRDGFKLVQHLEGDFPGGVVDLDFLFALRDDQIAALMVLPHAG</sequence>
<dbReference type="EMBL" id="AGUD01000006">
    <property type="protein sequence ID" value="EHN12886.1"/>
    <property type="molecule type" value="Genomic_DNA"/>
</dbReference>
<dbReference type="InterPro" id="IPR032710">
    <property type="entry name" value="NTF2-like_dom_sf"/>
</dbReference>
<dbReference type="OrthoDB" id="8684708at2"/>
<evidence type="ECO:0000313" key="2">
    <source>
        <dbReference type="EMBL" id="EHN12886.1"/>
    </source>
</evidence>
<evidence type="ECO:0000259" key="1">
    <source>
        <dbReference type="Pfam" id="PF12680"/>
    </source>
</evidence>
<accession>H0E083</accession>
<keyword evidence="3" id="KW-1185">Reference proteome</keyword>
<dbReference type="SUPFAM" id="SSF54427">
    <property type="entry name" value="NTF2-like"/>
    <property type="match status" value="1"/>
</dbReference>
<dbReference type="RefSeq" id="WP_007569880.1">
    <property type="nucleotide sequence ID" value="NZ_AGUD01000006.1"/>
</dbReference>
<proteinExistence type="predicted"/>
<dbReference type="Pfam" id="PF12680">
    <property type="entry name" value="SnoaL_2"/>
    <property type="match status" value="1"/>
</dbReference>
<gene>
    <name evidence="2" type="ORF">PAI11_01910</name>
</gene>
<dbReference type="Gene3D" id="3.10.450.50">
    <property type="match status" value="1"/>
</dbReference>
<reference evidence="2 3" key="1">
    <citation type="journal article" date="2013" name="Biodegradation">
        <title>Quantitative proteomic analysis of ibuprofen-degrading Patulibacter sp. strain I11.</title>
        <authorList>
            <person name="Almeida B."/>
            <person name="Kjeldal H."/>
            <person name="Lolas I."/>
            <person name="Knudsen A.D."/>
            <person name="Carvalho G."/>
            <person name="Nielsen K.L."/>
            <person name="Barreto Crespo M.T."/>
            <person name="Stensballe A."/>
            <person name="Nielsen J.L."/>
        </authorList>
    </citation>
    <scope>NUCLEOTIDE SEQUENCE [LARGE SCALE GENOMIC DNA]</scope>
    <source>
        <strain evidence="2 3">I11</strain>
    </source>
</reference>
<feature type="domain" description="SnoaL-like" evidence="1">
    <location>
        <begin position="11"/>
        <end position="105"/>
    </location>
</feature>
<protein>
    <recommendedName>
        <fullName evidence="1">SnoaL-like domain-containing protein</fullName>
    </recommendedName>
</protein>
<dbReference type="InterPro" id="IPR037401">
    <property type="entry name" value="SnoaL-like"/>
</dbReference>